<evidence type="ECO:0000256" key="3">
    <source>
        <dbReference type="ARBA" id="ARBA00022946"/>
    </source>
</evidence>
<organism evidence="5 6">
    <name type="scientific">Ananas comosus</name>
    <name type="common">Pineapple</name>
    <name type="synonym">Ananas ananas</name>
    <dbReference type="NCBI Taxonomy" id="4615"/>
    <lineage>
        <taxon>Eukaryota</taxon>
        <taxon>Viridiplantae</taxon>
        <taxon>Streptophyta</taxon>
        <taxon>Embryophyta</taxon>
        <taxon>Tracheophyta</taxon>
        <taxon>Spermatophyta</taxon>
        <taxon>Magnoliopsida</taxon>
        <taxon>Liliopsida</taxon>
        <taxon>Poales</taxon>
        <taxon>Bromeliaceae</taxon>
        <taxon>Bromelioideae</taxon>
        <taxon>Ananas</taxon>
    </lineage>
</organism>
<dbReference type="NCBIfam" id="TIGR00756">
    <property type="entry name" value="PPR"/>
    <property type="match status" value="2"/>
</dbReference>
<dbReference type="Proteomes" id="UP000092600">
    <property type="component" value="Unassembled WGS sequence"/>
</dbReference>
<proteinExistence type="inferred from homology"/>
<evidence type="ECO:0000313" key="6">
    <source>
        <dbReference type="Proteomes" id="UP000092600"/>
    </source>
</evidence>
<dbReference type="STRING" id="4615.A0A199UI14"/>
<name>A0A199UI14_ANACO</name>
<evidence type="ECO:0000256" key="4">
    <source>
        <dbReference type="PROSITE-ProRule" id="PRU00708"/>
    </source>
</evidence>
<protein>
    <submittedName>
        <fullName evidence="5">Pentatricopeptide repeat-containing protein, mitochondrial</fullName>
    </submittedName>
</protein>
<dbReference type="AlphaFoldDB" id="A0A199UI14"/>
<dbReference type="FunFam" id="1.25.40.10:FF:000651">
    <property type="entry name" value="Pentatricopeptide repeat-containing protein mitochondrial"/>
    <property type="match status" value="1"/>
</dbReference>
<accession>A0A199UI14</accession>
<dbReference type="Pfam" id="PF13041">
    <property type="entry name" value="PPR_2"/>
    <property type="match status" value="1"/>
</dbReference>
<keyword evidence="2" id="KW-0677">Repeat</keyword>
<gene>
    <name evidence="5" type="ORF">ACMD2_22249</name>
</gene>
<keyword evidence="3" id="KW-0809">Transit peptide</keyword>
<dbReference type="PANTHER" id="PTHR45717">
    <property type="entry name" value="OS12G0527900 PROTEIN"/>
    <property type="match status" value="1"/>
</dbReference>
<dbReference type="PROSITE" id="PS51375">
    <property type="entry name" value="PPR"/>
    <property type="match status" value="2"/>
</dbReference>
<comment type="similarity">
    <text evidence="1">Belongs to the PPR family. P subfamily.</text>
</comment>
<sequence length="543" mass="61972">MIWTSARQLRLVLSAWARRASSSADLAKPKADGSGRDSLGRRLLSLIYPKRSALVVLRKWAEEGKTIQKYQLNRVVRELRKYKRFKHALEGVDSVYDVSETAKDIKSVFLTFHCQVPRATASLGMICEWMTTQPQIKLLPGDYAVHLDLVAKIRGLASAEKFFEDLPDRMKGQSTCTALLHTYVQNKLPDKAELVLKEMMAHGFLTCPLPYNHMLTLYLSTGELDKVPKLIKELKRNTTPDVVTYNLWLTFCTRKGCPEAAEMIYHEMRKEKVAADWITYSLLANIYIKSGCHDKGREALMEMEKRASRKVRAAYCSLLSLHAILSDKDSVDRIWNKMRLIFRKLSDVEYKCMLSSLTKLGCIEEAENVYSEWESVSGTRDSRVPNIILSFYINNNMISKAESFHEHTVQIGIKPSYSTWELLALGQLGRKRMDKALACLEKAFSSLEEWEPNVQLVRAFFRELEKNGDVEGAEELLVMLRHAGYVTTEIYNSLLRTYAEACKMPLIVAERMKEDGVLMDEESKQLLRLTSKFCVGGTSTLIS</sequence>
<dbReference type="GO" id="GO:0005739">
    <property type="term" value="C:mitochondrion"/>
    <property type="evidence" value="ECO:0007669"/>
    <property type="project" value="TreeGrafter"/>
</dbReference>
<feature type="repeat" description="PPR" evidence="4">
    <location>
        <begin position="241"/>
        <end position="275"/>
    </location>
</feature>
<dbReference type="Gene3D" id="1.25.40.10">
    <property type="entry name" value="Tetratricopeptide repeat domain"/>
    <property type="match status" value="2"/>
</dbReference>
<feature type="repeat" description="PPR" evidence="4">
    <location>
        <begin position="172"/>
        <end position="206"/>
    </location>
</feature>
<dbReference type="GO" id="GO:0003729">
    <property type="term" value="F:mRNA binding"/>
    <property type="evidence" value="ECO:0007669"/>
    <property type="project" value="UniProtKB-ARBA"/>
</dbReference>
<dbReference type="InterPro" id="IPR002885">
    <property type="entry name" value="PPR_rpt"/>
</dbReference>
<dbReference type="Pfam" id="PF01535">
    <property type="entry name" value="PPR"/>
    <property type="match status" value="3"/>
</dbReference>
<comment type="caution">
    <text evidence="5">The sequence shown here is derived from an EMBL/GenBank/DDBJ whole genome shotgun (WGS) entry which is preliminary data.</text>
</comment>
<evidence type="ECO:0000313" key="5">
    <source>
        <dbReference type="EMBL" id="OAY64205.1"/>
    </source>
</evidence>
<evidence type="ECO:0000256" key="2">
    <source>
        <dbReference type="ARBA" id="ARBA00022737"/>
    </source>
</evidence>
<dbReference type="PANTHER" id="PTHR45717:SF45">
    <property type="entry name" value="OS12G0527900 PROTEIN"/>
    <property type="match status" value="1"/>
</dbReference>
<dbReference type="EMBL" id="LSRQ01008165">
    <property type="protein sequence ID" value="OAY64205.1"/>
    <property type="molecule type" value="Genomic_DNA"/>
</dbReference>
<reference evidence="5 6" key="1">
    <citation type="journal article" date="2016" name="DNA Res.">
        <title>The draft genome of MD-2 pineapple using hybrid error correction of long reads.</title>
        <authorList>
            <person name="Redwan R.M."/>
            <person name="Saidin A."/>
            <person name="Kumar S.V."/>
        </authorList>
    </citation>
    <scope>NUCLEOTIDE SEQUENCE [LARGE SCALE GENOMIC DNA]</scope>
    <source>
        <strain evidence="6">cv. MD2</strain>
        <tissue evidence="5">Leaf</tissue>
    </source>
</reference>
<dbReference type="InterPro" id="IPR011990">
    <property type="entry name" value="TPR-like_helical_dom_sf"/>
</dbReference>
<evidence type="ECO:0000256" key="1">
    <source>
        <dbReference type="ARBA" id="ARBA00007626"/>
    </source>
</evidence>